<feature type="transmembrane region" description="Helical" evidence="7">
    <location>
        <begin position="138"/>
        <end position="163"/>
    </location>
</feature>
<accession>A0A512NA31</accession>
<keyword evidence="7" id="KW-0997">Cell inner membrane</keyword>
<dbReference type="AlphaFoldDB" id="A0A512NA31"/>
<dbReference type="OrthoDB" id="6160477at2"/>
<comment type="function">
    <text evidence="7">Part of the tripartite ATP-independent periplasmic (TRAP) transport system.</text>
</comment>
<evidence type="ECO:0000256" key="5">
    <source>
        <dbReference type="ARBA" id="ARBA00022989"/>
    </source>
</evidence>
<comment type="caution">
    <text evidence="9">The sequence shown here is derived from an EMBL/GenBank/DDBJ whole genome shotgun (WGS) entry which is preliminary data.</text>
</comment>
<dbReference type="RefSeq" id="WP_147149614.1">
    <property type="nucleotide sequence ID" value="NZ_BKAJ01000038.1"/>
</dbReference>
<feature type="transmembrane region" description="Helical" evidence="7">
    <location>
        <begin position="50"/>
        <end position="68"/>
    </location>
</feature>
<dbReference type="GO" id="GO:0022857">
    <property type="term" value="F:transmembrane transporter activity"/>
    <property type="evidence" value="ECO:0007669"/>
    <property type="project" value="UniProtKB-UniRule"/>
</dbReference>
<dbReference type="Pfam" id="PF04290">
    <property type="entry name" value="DctQ"/>
    <property type="match status" value="1"/>
</dbReference>
<evidence type="ECO:0000256" key="6">
    <source>
        <dbReference type="ARBA" id="ARBA00023136"/>
    </source>
</evidence>
<keyword evidence="3" id="KW-1003">Cell membrane</keyword>
<dbReference type="InterPro" id="IPR055348">
    <property type="entry name" value="DctQ"/>
</dbReference>
<keyword evidence="5 7" id="KW-1133">Transmembrane helix</keyword>
<keyword evidence="4 7" id="KW-0812">Transmembrane</keyword>
<comment type="subunit">
    <text evidence="7">The complex comprises the extracytoplasmic solute receptor protein and the two transmembrane proteins.</text>
</comment>
<comment type="subcellular location">
    <subcellularLocation>
        <location evidence="7">Cell inner membrane</location>
        <topology evidence="7">Multi-pass membrane protein</topology>
    </subcellularLocation>
    <subcellularLocation>
        <location evidence="1">Cell membrane</location>
        <topology evidence="1">Multi-pass membrane protein</topology>
    </subcellularLocation>
</comment>
<feature type="domain" description="Tripartite ATP-independent periplasmic transporters DctQ component" evidence="8">
    <location>
        <begin position="28"/>
        <end position="158"/>
    </location>
</feature>
<gene>
    <name evidence="9" type="ORF">RSO01_26970</name>
</gene>
<evidence type="ECO:0000313" key="9">
    <source>
        <dbReference type="EMBL" id="GEP55531.1"/>
    </source>
</evidence>
<evidence type="ECO:0000256" key="7">
    <source>
        <dbReference type="RuleBase" id="RU369079"/>
    </source>
</evidence>
<evidence type="ECO:0000256" key="4">
    <source>
        <dbReference type="ARBA" id="ARBA00022692"/>
    </source>
</evidence>
<evidence type="ECO:0000256" key="3">
    <source>
        <dbReference type="ARBA" id="ARBA00022475"/>
    </source>
</evidence>
<protein>
    <recommendedName>
        <fullName evidence="7">TRAP transporter small permease protein</fullName>
    </recommendedName>
</protein>
<keyword evidence="6 7" id="KW-0472">Membrane</keyword>
<feature type="transmembrane region" description="Helical" evidence="7">
    <location>
        <begin position="12"/>
        <end position="38"/>
    </location>
</feature>
<dbReference type="EMBL" id="BKAJ01000038">
    <property type="protein sequence ID" value="GEP55531.1"/>
    <property type="molecule type" value="Genomic_DNA"/>
</dbReference>
<organism evidence="9 10">
    <name type="scientific">Reyranella soli</name>
    <dbReference type="NCBI Taxonomy" id="1230389"/>
    <lineage>
        <taxon>Bacteria</taxon>
        <taxon>Pseudomonadati</taxon>
        <taxon>Pseudomonadota</taxon>
        <taxon>Alphaproteobacteria</taxon>
        <taxon>Hyphomicrobiales</taxon>
        <taxon>Reyranellaceae</taxon>
        <taxon>Reyranella</taxon>
    </lineage>
</organism>
<keyword evidence="10" id="KW-1185">Reference proteome</keyword>
<evidence type="ECO:0000313" key="10">
    <source>
        <dbReference type="Proteomes" id="UP000321058"/>
    </source>
</evidence>
<feature type="transmembrane region" description="Helical" evidence="7">
    <location>
        <begin position="89"/>
        <end position="111"/>
    </location>
</feature>
<evidence type="ECO:0000256" key="2">
    <source>
        <dbReference type="ARBA" id="ARBA00022448"/>
    </source>
</evidence>
<dbReference type="GO" id="GO:0005886">
    <property type="term" value="C:plasma membrane"/>
    <property type="evidence" value="ECO:0007669"/>
    <property type="project" value="UniProtKB-SubCell"/>
</dbReference>
<comment type="similarity">
    <text evidence="7">Belongs to the TRAP transporter small permease family.</text>
</comment>
<dbReference type="Proteomes" id="UP000321058">
    <property type="component" value="Unassembled WGS sequence"/>
</dbReference>
<evidence type="ECO:0000256" key="1">
    <source>
        <dbReference type="ARBA" id="ARBA00004651"/>
    </source>
</evidence>
<name>A0A512NA31_9HYPH</name>
<evidence type="ECO:0000259" key="8">
    <source>
        <dbReference type="Pfam" id="PF04290"/>
    </source>
</evidence>
<proteinExistence type="inferred from homology"/>
<keyword evidence="2 7" id="KW-0813">Transport</keyword>
<reference evidence="9 10" key="1">
    <citation type="submission" date="2019-07" db="EMBL/GenBank/DDBJ databases">
        <title>Whole genome shotgun sequence of Reyranella soli NBRC 108950.</title>
        <authorList>
            <person name="Hosoyama A."/>
            <person name="Uohara A."/>
            <person name="Ohji S."/>
            <person name="Ichikawa N."/>
        </authorList>
    </citation>
    <scope>NUCLEOTIDE SEQUENCE [LARGE SCALE GENOMIC DNA]</scope>
    <source>
        <strain evidence="9 10">NBRC 108950</strain>
    </source>
</reference>
<sequence length="199" mass="21238">MKYLQTIAGEISRVGAIVGGAMLLVASILICIDITLRYTVSITLGGADELSGYALAISSAWGFSSALLSRSHIRIDTVYVRIKSIGARAMLDLISLGTLLGFFGMVTWYAWGVVWQSWVSGSRSLSAIEAPLVIPQGLWFAGLLFFVLLSVLLLVRGLLAFIAGDYNGLFALIGSKSALAEAEEEIAAVAHGLEQEKKP</sequence>